<dbReference type="AlphaFoldDB" id="A0A0R1F321"/>
<organism evidence="1 2">
    <name type="scientific">Lacticaseibacillus zeae DSM 20178 = KCTC 3804</name>
    <dbReference type="NCBI Taxonomy" id="1423816"/>
    <lineage>
        <taxon>Bacteria</taxon>
        <taxon>Bacillati</taxon>
        <taxon>Bacillota</taxon>
        <taxon>Bacilli</taxon>
        <taxon>Lactobacillales</taxon>
        <taxon>Lactobacillaceae</taxon>
        <taxon>Lacticaseibacillus</taxon>
    </lineage>
</organism>
<evidence type="ECO:0000313" key="2">
    <source>
        <dbReference type="Proteomes" id="UP000051984"/>
    </source>
</evidence>
<evidence type="ECO:0000313" key="1">
    <source>
        <dbReference type="EMBL" id="KRK13466.1"/>
    </source>
</evidence>
<gene>
    <name evidence="1" type="ORF">FD51_GL000018</name>
</gene>
<reference evidence="1 2" key="1">
    <citation type="journal article" date="2015" name="Genome Announc.">
        <title>Expanding the biotechnology potential of lactobacilli through comparative genomics of 213 strains and associated genera.</title>
        <authorList>
            <person name="Sun Z."/>
            <person name="Harris H.M."/>
            <person name="McCann A."/>
            <person name="Guo C."/>
            <person name="Argimon S."/>
            <person name="Zhang W."/>
            <person name="Yang X."/>
            <person name="Jeffery I.B."/>
            <person name="Cooney J.C."/>
            <person name="Kagawa T.F."/>
            <person name="Liu W."/>
            <person name="Song Y."/>
            <person name="Salvetti E."/>
            <person name="Wrobel A."/>
            <person name="Rasinkangas P."/>
            <person name="Parkhill J."/>
            <person name="Rea M.C."/>
            <person name="O'Sullivan O."/>
            <person name="Ritari J."/>
            <person name="Douillard F.P."/>
            <person name="Paul Ross R."/>
            <person name="Yang R."/>
            <person name="Briner A.E."/>
            <person name="Felis G.E."/>
            <person name="de Vos W.M."/>
            <person name="Barrangou R."/>
            <person name="Klaenhammer T.R."/>
            <person name="Caufield P.W."/>
            <person name="Cui Y."/>
            <person name="Zhang H."/>
            <person name="O'Toole P.W."/>
        </authorList>
    </citation>
    <scope>NUCLEOTIDE SEQUENCE [LARGE SCALE GENOMIC DNA]</scope>
    <source>
        <strain evidence="1 2">DSM 20178</strain>
    </source>
</reference>
<dbReference type="eggNOG" id="COG5492">
    <property type="taxonomic scope" value="Bacteria"/>
</dbReference>
<dbReference type="PATRIC" id="fig|1423816.3.peg.18"/>
<dbReference type="EMBL" id="AZCT01000001">
    <property type="protein sequence ID" value="KRK13466.1"/>
    <property type="molecule type" value="Genomic_DNA"/>
</dbReference>
<proteinExistence type="predicted"/>
<comment type="caution">
    <text evidence="1">The sequence shown here is derived from an EMBL/GenBank/DDBJ whole genome shotgun (WGS) entry which is preliminary data.</text>
</comment>
<accession>A0A0R1F321</accession>
<sequence length="1191" mass="132642">MLLALFTGVCVSCVFLAFEEQGNPKMQFKDRIANTVKAADHRKNGTTQYGKLKQPAMVPLSKTASPALSARLLLPGARIEGQDAVFTLGEYFSTQTRSRWMKGAYEADGTSVPYSNSNIWPTIPDKVQSATRQMGLNEPNKRIDVLYNKQQIDLLFHSRTGKVTGVGSATAKYGNAIIVNGRETSTNRNAMGVLSLVDSDPDGVLKVIATSGGSSDNGKINQHFGDQFYGRFEYISMRDHKFLNLGFFQDNTAGATGNTRKQDFLNQWGLNRVQPVQLGDIIKVENVEGKISYAKDSQVHTLSEAEYPNIKKAVFFQITKQGFKPMKVNQLETRVVDVPQNATDAELDATFPKALGIKYNIVAKRFRTRPDVSEPGKTKAFVRTFEVLEEDRVADFDYEVDLNVIPAGDIKARDGHFVLGEQWRAKNLKRMFVSANQLDGTPVAWVDDQIELVLPQAIKDKLNANNRRIDVLFQKLPAPFLFNSNTGHIQSTQTATATYGNAIVIRGQGDEAGQSRDAGGAYGLLNDDGLKVIATSGASNDNDPLNDQFKGKPFAAIAHVDMKQATTKNLSKESLNWFNGDAKKQDFLNAWGNNRELPVEPGDVIIVANEAGKIGYTQDSKEQSLAAINRPKELYFEITDKGYRPMQVNQLKPQSVNIPVHATQDEMDLRLSEFFKLPSKAKLTIKRYESNPDVGKVGKASAKVVVSEKLMSGKEVEATYDVPVQVVKRATFATRPITFNLGETVTMEKLGAMLASAKEYDDRDIKWGDQKLSINRPQAIDKLLNPKNQRLTKIGNPIDVTMRFDASTGSVLSTNTMKVGYGHAIAIKGYEMTPRTAGGVMALVKEQNQWQIVATDGLDADNHAVHNRFPKEQYLNVALYSSGGAMLTIYDQKQLAAEMTAKGDTPKQQLLDQWGKNRIAPTNPGDVLAVEHAENKVSWMQDGVAQNMPKRLNKKEWLFEVTDKGYRLLDLNQMVFPALTFENHTDPSKVEQVVRNEVAKQQTSVKVESIDMPDLKTVGKKKIKLKVSQASVAKNNQRIAYVYEIPIEVTEGSLSFVQMPKVIDFGSVRIDGKRIEVPRVGDQSTMTIKVRDGRSRKTSWTLDVQQQSPLTDSKQRTVKQSLLFFREDAHEYPLKVGTNQRIKKVSNAQIDHSFTYDPQAGLLLRIPENMFDFSADTYDFKLQWTLGDTPV</sequence>
<name>A0A0R1F321_LACZE</name>
<dbReference type="Proteomes" id="UP000051984">
    <property type="component" value="Unassembled WGS sequence"/>
</dbReference>
<protein>
    <submittedName>
        <fullName evidence="1">Uncharacterized protein</fullName>
    </submittedName>
</protein>